<evidence type="ECO:0000313" key="13">
    <source>
        <dbReference type="RefSeq" id="XP_030742182.1"/>
    </source>
</evidence>
<feature type="region of interest" description="Disordered" evidence="8">
    <location>
        <begin position="374"/>
        <end position="399"/>
    </location>
</feature>
<dbReference type="RefSeq" id="XP_030742182.1">
    <property type="nucleotide sequence ID" value="XM_030886322.2"/>
</dbReference>
<evidence type="ECO:0000313" key="12">
    <source>
        <dbReference type="Proteomes" id="UP000694863"/>
    </source>
</evidence>
<organism evidence="12 13">
    <name type="scientific">Echinops telfairi</name>
    <name type="common">Lesser hedgehog tenrec</name>
    <dbReference type="NCBI Taxonomy" id="9371"/>
    <lineage>
        <taxon>Eukaryota</taxon>
        <taxon>Metazoa</taxon>
        <taxon>Chordata</taxon>
        <taxon>Craniata</taxon>
        <taxon>Vertebrata</taxon>
        <taxon>Euteleostomi</taxon>
        <taxon>Mammalia</taxon>
        <taxon>Eutheria</taxon>
        <taxon>Afrotheria</taxon>
        <taxon>Tenrecidae</taxon>
        <taxon>Tenrecinae</taxon>
        <taxon>Echinops</taxon>
    </lineage>
</organism>
<evidence type="ECO:0000256" key="2">
    <source>
        <dbReference type="ARBA" id="ARBA00022692"/>
    </source>
</evidence>
<feature type="signal peptide" evidence="10">
    <location>
        <begin position="1"/>
        <end position="15"/>
    </location>
</feature>
<keyword evidence="4" id="KW-0130">Cell adhesion</keyword>
<dbReference type="InterPro" id="IPR013106">
    <property type="entry name" value="Ig_V-set"/>
</dbReference>
<name>A0ABM1VKM1_ECHTE</name>
<dbReference type="SMART" id="SM00409">
    <property type="entry name" value="IG"/>
    <property type="match status" value="2"/>
</dbReference>
<dbReference type="PANTHER" id="PTHR12035:SF42">
    <property type="entry name" value="IG-LIKE DOMAIN-CONTAINING PROTEIN"/>
    <property type="match status" value="1"/>
</dbReference>
<dbReference type="Pfam" id="PF07686">
    <property type="entry name" value="V-set"/>
    <property type="match status" value="1"/>
</dbReference>
<evidence type="ECO:0000256" key="4">
    <source>
        <dbReference type="ARBA" id="ARBA00022889"/>
    </source>
</evidence>
<dbReference type="InterPro" id="IPR007110">
    <property type="entry name" value="Ig-like_dom"/>
</dbReference>
<dbReference type="PANTHER" id="PTHR12035">
    <property type="entry name" value="SIALIC ACID BINDING IMMUNOGLOBULIN-LIKE LECTIN"/>
    <property type="match status" value="1"/>
</dbReference>
<evidence type="ECO:0000256" key="3">
    <source>
        <dbReference type="ARBA" id="ARBA00022734"/>
    </source>
</evidence>
<keyword evidence="3" id="KW-0430">Lectin</keyword>
<evidence type="ECO:0000256" key="5">
    <source>
        <dbReference type="ARBA" id="ARBA00022989"/>
    </source>
</evidence>
<dbReference type="InterPro" id="IPR003599">
    <property type="entry name" value="Ig_sub"/>
</dbReference>
<dbReference type="InterPro" id="IPR051036">
    <property type="entry name" value="SIGLEC"/>
</dbReference>
<evidence type="ECO:0000256" key="8">
    <source>
        <dbReference type="SAM" id="MobiDB-lite"/>
    </source>
</evidence>
<proteinExistence type="inferred from homology"/>
<accession>A0ABM1VKM1</accession>
<dbReference type="Proteomes" id="UP000694863">
    <property type="component" value="Unplaced"/>
</dbReference>
<feature type="chain" id="PRO_5045785727" evidence="10">
    <location>
        <begin position="16"/>
        <end position="494"/>
    </location>
</feature>
<dbReference type="SUPFAM" id="SSF48726">
    <property type="entry name" value="Immunoglobulin"/>
    <property type="match status" value="2"/>
</dbReference>
<dbReference type="InterPro" id="IPR036179">
    <property type="entry name" value="Ig-like_dom_sf"/>
</dbReference>
<evidence type="ECO:0000256" key="10">
    <source>
        <dbReference type="SAM" id="SignalP"/>
    </source>
</evidence>
<reference evidence="13" key="1">
    <citation type="submission" date="2025-08" db="UniProtKB">
        <authorList>
            <consortium name="RefSeq"/>
        </authorList>
    </citation>
    <scope>IDENTIFICATION</scope>
</reference>
<evidence type="ECO:0000256" key="6">
    <source>
        <dbReference type="ARBA" id="ARBA00023136"/>
    </source>
</evidence>
<keyword evidence="2 9" id="KW-0812">Transmembrane</keyword>
<keyword evidence="10" id="KW-0732">Signal</keyword>
<dbReference type="PROSITE" id="PS50835">
    <property type="entry name" value="IG_LIKE"/>
    <property type="match status" value="1"/>
</dbReference>
<keyword evidence="6 9" id="KW-0472">Membrane</keyword>
<evidence type="ECO:0000256" key="1">
    <source>
        <dbReference type="ARBA" id="ARBA00004167"/>
    </source>
</evidence>
<feature type="transmembrane region" description="Helical" evidence="9">
    <location>
        <begin position="334"/>
        <end position="359"/>
    </location>
</feature>
<sequence length="494" mass="53380">MLLLLLLRLLQGAEWVGRPGVQAGTGWSQRSQALDDEFKLQVQRLVTVHEGLCVFVSCNFSYPRSGWQDTDPAYGYWYHKQQNKATHHQQDVLVATNDPARKVHGATEGRFQLLGDPGAKTCSLGITDARKEDGGKYFFRLERGKTLQYSYKLRLTVNVAAVRLVPISITGSLDSGHRSNVTCSVPSACDRGTPLAFSWAGPALRSQEPHPGTSNLSVVTLTPSPQDHGTNLTCRVTFPRLGVTAERTITLNVSYAPQNLTIGLLRGECTWKYLDYLGSSRSLGVLEGDSVRLVCVADSSPPATEAWGEGCVQVGGCGVISRRTPGGKPECAGFVQAATLGAGLATAIFLCACLIFLVVKRYRKKTTKMAGPEVPSAMGTVAQGGPRKAPPRGPAPATPILGEAQVAGQEGTRSPAVPEMEDPEAQDSQLLYSSFPAMESPEVQGSQLQCPRITETQDPELHYTALVFPRQRPRAPPEQEATSCTEYAEITIRK</sequence>
<comment type="subcellular location">
    <subcellularLocation>
        <location evidence="1">Membrane</location>
        <topology evidence="1">Single-pass membrane protein</topology>
    </subcellularLocation>
</comment>
<gene>
    <name evidence="13" type="primary">LOC101643842</name>
</gene>
<keyword evidence="5 9" id="KW-1133">Transmembrane helix</keyword>
<evidence type="ECO:0000256" key="7">
    <source>
        <dbReference type="ARBA" id="ARBA00038361"/>
    </source>
</evidence>
<comment type="similarity">
    <text evidence="7">Belongs to the immunoglobulin superfamily. SIGLEC (sialic acid binding Ig-like lectin) family.</text>
</comment>
<dbReference type="Gene3D" id="2.60.40.10">
    <property type="entry name" value="Immunoglobulins"/>
    <property type="match status" value="2"/>
</dbReference>
<dbReference type="InterPro" id="IPR013783">
    <property type="entry name" value="Ig-like_fold"/>
</dbReference>
<feature type="domain" description="Ig-like" evidence="11">
    <location>
        <begin position="166"/>
        <end position="250"/>
    </location>
</feature>
<evidence type="ECO:0000256" key="9">
    <source>
        <dbReference type="SAM" id="Phobius"/>
    </source>
</evidence>
<keyword evidence="12" id="KW-1185">Reference proteome</keyword>
<evidence type="ECO:0000259" key="11">
    <source>
        <dbReference type="PROSITE" id="PS50835"/>
    </source>
</evidence>
<dbReference type="GeneID" id="101643842"/>
<protein>
    <submittedName>
        <fullName evidence="13">LOW QUALITY PROTEIN: sialic acid-binding Ig-like lectin 13</fullName>
    </submittedName>
</protein>